<feature type="transmembrane region" description="Helical" evidence="6">
    <location>
        <begin position="215"/>
        <end position="242"/>
    </location>
</feature>
<keyword evidence="3 6" id="KW-0812">Transmembrane</keyword>
<dbReference type="Proteomes" id="UP000246114">
    <property type="component" value="Unassembled WGS sequence"/>
</dbReference>
<dbReference type="OrthoDB" id="9774361at2"/>
<dbReference type="InterPro" id="IPR002549">
    <property type="entry name" value="AI-2E-like"/>
</dbReference>
<evidence type="ECO:0000313" key="9">
    <source>
        <dbReference type="Proteomes" id="UP000182135"/>
    </source>
</evidence>
<feature type="transmembrane region" description="Helical" evidence="6">
    <location>
        <begin position="249"/>
        <end position="269"/>
    </location>
</feature>
<dbReference type="EMBL" id="FOOE01000001">
    <property type="protein sequence ID" value="SFF50927.1"/>
    <property type="molecule type" value="Genomic_DNA"/>
</dbReference>
<evidence type="ECO:0000256" key="6">
    <source>
        <dbReference type="SAM" id="Phobius"/>
    </source>
</evidence>
<feature type="transmembrane region" description="Helical" evidence="6">
    <location>
        <begin position="289"/>
        <end position="310"/>
    </location>
</feature>
<accession>A0A1I2JCM6</accession>
<evidence type="ECO:0000313" key="8">
    <source>
        <dbReference type="EMBL" id="SFF50927.1"/>
    </source>
</evidence>
<dbReference type="GO" id="GO:0055085">
    <property type="term" value="P:transmembrane transport"/>
    <property type="evidence" value="ECO:0007669"/>
    <property type="project" value="TreeGrafter"/>
</dbReference>
<comment type="similarity">
    <text evidence="2">Belongs to the autoinducer-2 exporter (AI-2E) (TC 2.A.86) family.</text>
</comment>
<organism evidence="8 9">
    <name type="scientific">Clostridium cadaveris</name>
    <dbReference type="NCBI Taxonomy" id="1529"/>
    <lineage>
        <taxon>Bacteria</taxon>
        <taxon>Bacillati</taxon>
        <taxon>Bacillota</taxon>
        <taxon>Clostridia</taxon>
        <taxon>Eubacteriales</taxon>
        <taxon>Clostridiaceae</taxon>
        <taxon>Clostridium</taxon>
    </lineage>
</organism>
<evidence type="ECO:0000256" key="3">
    <source>
        <dbReference type="ARBA" id="ARBA00022692"/>
    </source>
</evidence>
<feature type="transmembrane region" description="Helical" evidence="6">
    <location>
        <begin position="134"/>
        <end position="155"/>
    </location>
</feature>
<dbReference type="PANTHER" id="PTHR21716:SF68">
    <property type="entry name" value="TRANSPORT PROTEIN YTVI-RELATED"/>
    <property type="match status" value="1"/>
</dbReference>
<proteinExistence type="inferred from homology"/>
<feature type="transmembrane region" description="Helical" evidence="6">
    <location>
        <begin position="7"/>
        <end position="25"/>
    </location>
</feature>
<name>A0A1I2JCM6_9CLOT</name>
<dbReference type="STRING" id="1529.SAMN04487885_101232"/>
<evidence type="ECO:0000256" key="2">
    <source>
        <dbReference type="ARBA" id="ARBA00009773"/>
    </source>
</evidence>
<feature type="transmembrane region" description="Helical" evidence="6">
    <location>
        <begin position="31"/>
        <end position="49"/>
    </location>
</feature>
<feature type="transmembrane region" description="Helical" evidence="6">
    <location>
        <begin position="61"/>
        <end position="83"/>
    </location>
</feature>
<dbReference type="AlphaFoldDB" id="A0A1I2JCM6"/>
<reference evidence="8 9" key="1">
    <citation type="submission" date="2016-10" db="EMBL/GenBank/DDBJ databases">
        <authorList>
            <person name="de Groot N.N."/>
        </authorList>
    </citation>
    <scope>NUCLEOTIDE SEQUENCE [LARGE SCALE GENOMIC DNA]</scope>
    <source>
        <strain evidence="8 9">NLAE-zl-G419</strain>
    </source>
</reference>
<keyword evidence="5 6" id="KW-0472">Membrane</keyword>
<evidence type="ECO:0000313" key="10">
    <source>
        <dbReference type="Proteomes" id="UP000246114"/>
    </source>
</evidence>
<evidence type="ECO:0000313" key="7">
    <source>
        <dbReference type="EMBL" id="PWL53536.1"/>
    </source>
</evidence>
<protein>
    <submittedName>
        <fullName evidence="7">AI-2E family transporter</fullName>
    </submittedName>
    <submittedName>
        <fullName evidence="8">Predicted PurR-regulated permease PerM</fullName>
    </submittedName>
</protein>
<reference evidence="7 10" key="2">
    <citation type="submission" date="2018-03" db="EMBL/GenBank/DDBJ databases">
        <title>The uncultured portion of the human microbiome is neutrally assembled.</title>
        <authorList>
            <person name="Jeraldo P."/>
            <person name="Boardman L."/>
            <person name="White B.A."/>
            <person name="Nelson H."/>
            <person name="Goldenfeld N."/>
            <person name="Chia N."/>
        </authorList>
    </citation>
    <scope>NUCLEOTIDE SEQUENCE [LARGE SCALE GENOMIC DNA]</scope>
    <source>
        <strain evidence="7">CIM:MAG 903</strain>
    </source>
</reference>
<keyword evidence="9" id="KW-1185">Reference proteome</keyword>
<dbReference type="PANTHER" id="PTHR21716">
    <property type="entry name" value="TRANSMEMBRANE PROTEIN"/>
    <property type="match status" value="1"/>
</dbReference>
<keyword evidence="4 6" id="KW-1133">Transmembrane helix</keyword>
<evidence type="ECO:0000256" key="5">
    <source>
        <dbReference type="ARBA" id="ARBA00023136"/>
    </source>
</evidence>
<dbReference type="EMBL" id="QAMZ01000036">
    <property type="protein sequence ID" value="PWL53536.1"/>
    <property type="molecule type" value="Genomic_DNA"/>
</dbReference>
<gene>
    <name evidence="7" type="ORF">DBY38_07330</name>
    <name evidence="8" type="ORF">SAMN04487885_101232</name>
</gene>
<dbReference type="Proteomes" id="UP000182135">
    <property type="component" value="Unassembled WGS sequence"/>
</dbReference>
<feature type="transmembrane region" description="Helical" evidence="6">
    <location>
        <begin position="190"/>
        <end position="209"/>
    </location>
</feature>
<comment type="subcellular location">
    <subcellularLocation>
        <location evidence="1">Membrane</location>
        <topology evidence="1">Multi-pass membrane protein</topology>
    </subcellularLocation>
</comment>
<dbReference type="GO" id="GO:0016020">
    <property type="term" value="C:membrane"/>
    <property type="evidence" value="ECO:0007669"/>
    <property type="project" value="UniProtKB-SubCell"/>
</dbReference>
<evidence type="ECO:0000256" key="1">
    <source>
        <dbReference type="ARBA" id="ARBA00004141"/>
    </source>
</evidence>
<dbReference type="RefSeq" id="WP_027638109.1">
    <property type="nucleotide sequence ID" value="NZ_BAAACD010000019.1"/>
</dbReference>
<dbReference type="GeneID" id="90544706"/>
<dbReference type="eggNOG" id="COG0628">
    <property type="taxonomic scope" value="Bacteria"/>
</dbReference>
<dbReference type="Pfam" id="PF01594">
    <property type="entry name" value="AI-2E_transport"/>
    <property type="match status" value="1"/>
</dbReference>
<sequence length="318" mass="36369">MNKLYKKILECIFILAIFVLISVVIKKYFTPFLLILFLVIICSPITNFICKIIKNRKAGAFISLVVANILLGLMIFSVGNHIYEYLYSFITKNYEYVRRLVIDLINYYSETFQFFNLDTLSRSVIDTSYLKKGALYTTDGVVAYFIANMATYFIISDKYDILNFVKQVLGGDIYTKFKNKIEQFKKVLHIEIRLVLISTIMTTLGFYILGIPRAFTLGIICGALDILPYVGTIIVFIPLLLYNILIKRYFVVIGLLALYVFVEIVRQILETKFISNKLAIHPLAVLVAVYIGIKVFGLVGIITGPLYVIITKEILINE</sequence>
<evidence type="ECO:0000256" key="4">
    <source>
        <dbReference type="ARBA" id="ARBA00022989"/>
    </source>
</evidence>